<dbReference type="OrthoDB" id="9815501at2"/>
<dbReference type="InterPro" id="IPR022789">
    <property type="entry name" value="ParD"/>
</dbReference>
<evidence type="ECO:0000313" key="1">
    <source>
        <dbReference type="EMBL" id="TPP10109.1"/>
    </source>
</evidence>
<dbReference type="InterPro" id="IPR038296">
    <property type="entry name" value="ParD_sf"/>
</dbReference>
<dbReference type="Proteomes" id="UP000316429">
    <property type="component" value="Unassembled WGS sequence"/>
</dbReference>
<sequence length="87" mass="9809">MKPVQVTIAEPYDSFVEAQLESGVFKSAEDVVEAGLTLLQEEQARIEWLRNALIAGENSGPSVPFECEEFKALMRERHLRTRASQET</sequence>
<dbReference type="Gene3D" id="6.10.10.120">
    <property type="entry name" value="Antitoxin ParD1-like"/>
    <property type="match status" value="1"/>
</dbReference>
<gene>
    <name evidence="1" type="ORF">FJQ55_04350</name>
</gene>
<dbReference type="RefSeq" id="WP_140826465.1">
    <property type="nucleotide sequence ID" value="NZ_VFYP01000001.1"/>
</dbReference>
<accession>A0A504U6Q2</accession>
<proteinExistence type="predicted"/>
<dbReference type="PANTHER" id="PTHR36582">
    <property type="entry name" value="ANTITOXIN PARD"/>
    <property type="match status" value="1"/>
</dbReference>
<dbReference type="EMBL" id="VFYP01000001">
    <property type="protein sequence ID" value="TPP10109.1"/>
    <property type="molecule type" value="Genomic_DNA"/>
</dbReference>
<organism evidence="1 2">
    <name type="scientific">Rhizobium glycinendophyticum</name>
    <dbReference type="NCBI Taxonomy" id="2589807"/>
    <lineage>
        <taxon>Bacteria</taxon>
        <taxon>Pseudomonadati</taxon>
        <taxon>Pseudomonadota</taxon>
        <taxon>Alphaproteobacteria</taxon>
        <taxon>Hyphomicrobiales</taxon>
        <taxon>Rhizobiaceae</taxon>
        <taxon>Rhizobium/Agrobacterium group</taxon>
        <taxon>Rhizobium</taxon>
    </lineage>
</organism>
<comment type="caution">
    <text evidence="1">The sequence shown here is derived from an EMBL/GenBank/DDBJ whole genome shotgun (WGS) entry which is preliminary data.</text>
</comment>
<dbReference type="PANTHER" id="PTHR36582:SF2">
    <property type="entry name" value="ANTITOXIN PARD"/>
    <property type="match status" value="1"/>
</dbReference>
<dbReference type="NCBIfam" id="TIGR02606">
    <property type="entry name" value="antidote_CC2985"/>
    <property type="match status" value="1"/>
</dbReference>
<keyword evidence="2" id="KW-1185">Reference proteome</keyword>
<protein>
    <submittedName>
        <fullName evidence="1">Type II toxin-antitoxin system ParD family antitoxin</fullName>
    </submittedName>
</protein>
<dbReference type="AlphaFoldDB" id="A0A504U6Q2"/>
<reference evidence="1 2" key="1">
    <citation type="submission" date="2019-06" db="EMBL/GenBank/DDBJ databases">
        <title>Rhizobium sp. CL12 isolated from roots of soybean.</title>
        <authorList>
            <person name="Wang C."/>
        </authorList>
    </citation>
    <scope>NUCLEOTIDE SEQUENCE [LARGE SCALE GENOMIC DNA]</scope>
    <source>
        <strain evidence="1 2">CL12</strain>
    </source>
</reference>
<name>A0A504U6Q2_9HYPH</name>
<evidence type="ECO:0000313" key="2">
    <source>
        <dbReference type="Proteomes" id="UP000316429"/>
    </source>
</evidence>
<dbReference type="Pfam" id="PF03693">
    <property type="entry name" value="ParD_antitoxin"/>
    <property type="match status" value="1"/>
</dbReference>